<keyword evidence="2" id="KW-0812">Transmembrane</keyword>
<comment type="caution">
    <text evidence="3">The sequence shown here is derived from an EMBL/GenBank/DDBJ whole genome shotgun (WGS) entry which is preliminary data.</text>
</comment>
<gene>
    <name evidence="3" type="ORF">UV20_C0006G0018</name>
</gene>
<evidence type="ECO:0000256" key="1">
    <source>
        <dbReference type="SAM" id="Coils"/>
    </source>
</evidence>
<keyword evidence="2" id="KW-1133">Transmembrane helix</keyword>
<reference evidence="3 4" key="1">
    <citation type="journal article" date="2015" name="Nature">
        <title>rRNA introns, odd ribosomes, and small enigmatic genomes across a large radiation of phyla.</title>
        <authorList>
            <person name="Brown C.T."/>
            <person name="Hug L.A."/>
            <person name="Thomas B.C."/>
            <person name="Sharon I."/>
            <person name="Castelle C.J."/>
            <person name="Singh A."/>
            <person name="Wilkins M.J."/>
            <person name="Williams K.H."/>
            <person name="Banfield J.F."/>
        </authorList>
    </citation>
    <scope>NUCLEOTIDE SEQUENCE [LARGE SCALE GENOMIC DNA]</scope>
</reference>
<protein>
    <submittedName>
        <fullName evidence="3">Uncharacterized protein</fullName>
    </submittedName>
</protein>
<sequence length="115" mass="13188">MAKNKSQNTLTKKEQSTTTAYKLMSEKINNLEASLKKTQDEAEKIRTEKYEIEKKNVLLEEKLKNYWLITFFEFISSAGFGFAVGVIPTQNWILALSVGTPSLIIYIVCLYLTKK</sequence>
<evidence type="ECO:0000313" key="4">
    <source>
        <dbReference type="Proteomes" id="UP000034837"/>
    </source>
</evidence>
<dbReference type="AlphaFoldDB" id="A0A0G1A6T3"/>
<name>A0A0G1A6T3_9BACT</name>
<dbReference type="Proteomes" id="UP000034837">
    <property type="component" value="Unassembled WGS sequence"/>
</dbReference>
<keyword evidence="1" id="KW-0175">Coiled coil</keyword>
<organism evidence="3 4">
    <name type="scientific">Candidatus Magasanikbacteria bacterium GW2011_GWA2_42_32</name>
    <dbReference type="NCBI Taxonomy" id="1619039"/>
    <lineage>
        <taxon>Bacteria</taxon>
        <taxon>Candidatus Magasanikiibacteriota</taxon>
    </lineage>
</organism>
<feature type="coiled-coil region" evidence="1">
    <location>
        <begin position="21"/>
        <end position="55"/>
    </location>
</feature>
<dbReference type="EMBL" id="LCDO01000006">
    <property type="protein sequence ID" value="KKS56735.1"/>
    <property type="molecule type" value="Genomic_DNA"/>
</dbReference>
<feature type="transmembrane region" description="Helical" evidence="2">
    <location>
        <begin position="93"/>
        <end position="113"/>
    </location>
</feature>
<keyword evidence="2" id="KW-0472">Membrane</keyword>
<evidence type="ECO:0000313" key="3">
    <source>
        <dbReference type="EMBL" id="KKS56735.1"/>
    </source>
</evidence>
<evidence type="ECO:0000256" key="2">
    <source>
        <dbReference type="SAM" id="Phobius"/>
    </source>
</evidence>
<proteinExistence type="predicted"/>
<feature type="transmembrane region" description="Helical" evidence="2">
    <location>
        <begin position="66"/>
        <end position="87"/>
    </location>
</feature>
<accession>A0A0G1A6T3</accession>